<evidence type="ECO:0000256" key="7">
    <source>
        <dbReference type="SAM" id="MobiDB-lite"/>
    </source>
</evidence>
<feature type="region of interest" description="Disordered" evidence="7">
    <location>
        <begin position="55"/>
        <end position="90"/>
    </location>
</feature>
<evidence type="ECO:0000256" key="2">
    <source>
        <dbReference type="ARBA" id="ARBA00022617"/>
    </source>
</evidence>
<dbReference type="PROSITE" id="PS51257">
    <property type="entry name" value="PROKAR_LIPOPROTEIN"/>
    <property type="match status" value="1"/>
</dbReference>
<dbReference type="AlphaFoldDB" id="Q1K1L3"/>
<dbReference type="GO" id="GO:0009055">
    <property type="term" value="F:electron transfer activity"/>
    <property type="evidence" value="ECO:0007669"/>
    <property type="project" value="InterPro"/>
</dbReference>
<keyword evidence="5 6" id="KW-0408">Iron</keyword>
<dbReference type="Pfam" id="PF14522">
    <property type="entry name" value="Cytochrome_C7"/>
    <property type="match status" value="1"/>
</dbReference>
<dbReference type="EMBL" id="AAEW02000005">
    <property type="protein sequence ID" value="EAT16375.1"/>
    <property type="molecule type" value="Genomic_DNA"/>
</dbReference>
<keyword evidence="11" id="KW-1185">Reference proteome</keyword>
<sequence>MVRWMIIMTVLLLSMTACSSDEAPTQHAASLSKAIQEAPQPVEEPQVVAAEPETVAEESVEQVKPMPSSDCSVAEFKQSEVEKPTAEQPTTSIVSVELQCTFGPVLFDHRSHVEMMSCDTCHTSNPPGKIAKSKKEFHATCRGCHADNGAGPTKCRECHNRE</sequence>
<evidence type="ECO:0000256" key="6">
    <source>
        <dbReference type="PIRSR" id="PIRSR602322-1"/>
    </source>
</evidence>
<organism evidence="10 11">
    <name type="scientific">Desulfuromonas acetoxidans (strain DSM 684 / 11070)</name>
    <dbReference type="NCBI Taxonomy" id="281689"/>
    <lineage>
        <taxon>Bacteria</taxon>
        <taxon>Pseudomonadati</taxon>
        <taxon>Thermodesulfobacteriota</taxon>
        <taxon>Desulfuromonadia</taxon>
        <taxon>Desulfuromonadales</taxon>
        <taxon>Desulfuromonadaceae</taxon>
        <taxon>Desulfuromonas</taxon>
    </lineage>
</organism>
<comment type="cofactor">
    <cofactor evidence="6">
        <name>heme c</name>
        <dbReference type="ChEBI" id="CHEBI:61717"/>
    </cofactor>
    <text evidence="6">Binds 4 heme c groups covalently per monomer.</text>
</comment>
<feature type="binding site" description="axial binding residue" evidence="6">
    <location>
        <position position="158"/>
    </location>
    <ligand>
        <name>heme c</name>
        <dbReference type="ChEBI" id="CHEBI:61717"/>
        <label>1</label>
    </ligand>
    <ligandPart>
        <name>Fe</name>
        <dbReference type="ChEBI" id="CHEBI:18248"/>
    </ligandPart>
</feature>
<dbReference type="InterPro" id="IPR002322">
    <property type="entry name" value="Cyt_c_III"/>
</dbReference>
<comment type="caution">
    <text evidence="10">The sequence shown here is derived from an EMBL/GenBank/DDBJ whole genome shotgun (WGS) entry which is preliminary data.</text>
</comment>
<evidence type="ECO:0000256" key="5">
    <source>
        <dbReference type="ARBA" id="ARBA00023004"/>
    </source>
</evidence>
<reference evidence="10" key="2">
    <citation type="submission" date="2006-05" db="EMBL/GenBank/DDBJ databases">
        <title>Sequencing of the draft genome and assembly of Desulfuromonas acetoxidans DSM 684.</title>
        <authorList>
            <consortium name="US DOE Joint Genome Institute (JGI-PGF)"/>
            <person name="Copeland A."/>
            <person name="Lucas S."/>
            <person name="Lapidus A."/>
            <person name="Barry K."/>
            <person name="Detter J.C."/>
            <person name="Glavina del Rio T."/>
            <person name="Hammon N."/>
            <person name="Israni S."/>
            <person name="Dalin E."/>
            <person name="Tice H."/>
            <person name="Bruce D."/>
            <person name="Pitluck S."/>
            <person name="Richardson P."/>
        </authorList>
    </citation>
    <scope>NUCLEOTIDE SEQUENCE [LARGE SCALE GENOMIC DNA]</scope>
    <source>
        <strain evidence="10">DSM 684</strain>
    </source>
</reference>
<dbReference type="InterPro" id="IPR036280">
    <property type="entry name" value="Multihaem_cyt_sf"/>
</dbReference>
<keyword evidence="1" id="KW-0813">Transport</keyword>
<feature type="binding site" description="axial binding residue" evidence="6">
    <location>
        <position position="145"/>
    </location>
    <ligand>
        <name>heme c</name>
        <dbReference type="ChEBI" id="CHEBI:61717"/>
        <label>1</label>
    </ligand>
    <ligandPart>
        <name>Fe</name>
        <dbReference type="ChEBI" id="CHEBI:18248"/>
    </ligandPart>
</feature>
<dbReference type="PRINTS" id="PR00609">
    <property type="entry name" value="CYTOCHROMEC3"/>
</dbReference>
<accession>Q1K1L3</accession>
<evidence type="ECO:0000256" key="3">
    <source>
        <dbReference type="ARBA" id="ARBA00022723"/>
    </source>
</evidence>
<evidence type="ECO:0000256" key="4">
    <source>
        <dbReference type="ARBA" id="ARBA00022982"/>
    </source>
</evidence>
<feature type="binding site" description="axial binding residue" evidence="6">
    <location>
        <position position="144"/>
    </location>
    <ligand>
        <name>heme c</name>
        <dbReference type="ChEBI" id="CHEBI:61717"/>
        <label>1</label>
    </ligand>
    <ligandPart>
        <name>Fe</name>
        <dbReference type="ChEBI" id="CHEBI:18248"/>
    </ligandPart>
</feature>
<evidence type="ECO:0000259" key="9">
    <source>
        <dbReference type="Pfam" id="PF14522"/>
    </source>
</evidence>
<feature type="binding site" description="axial binding residue" evidence="6">
    <location>
        <position position="155"/>
    </location>
    <ligand>
        <name>heme c</name>
        <dbReference type="ChEBI" id="CHEBI:61717"/>
        <label>1</label>
    </ligand>
    <ligandPart>
        <name>Fe</name>
        <dbReference type="ChEBI" id="CHEBI:18248"/>
    </ligandPart>
</feature>
<keyword evidence="4" id="KW-0249">Electron transport</keyword>
<dbReference type="OrthoDB" id="5421852at2"/>
<feature type="binding site" description="axial binding residue" evidence="6">
    <location>
        <position position="159"/>
    </location>
    <ligand>
        <name>heme c</name>
        <dbReference type="ChEBI" id="CHEBI:61717"/>
        <label>1</label>
    </ligand>
    <ligandPart>
        <name>Fe</name>
        <dbReference type="ChEBI" id="CHEBI:18248"/>
    </ligandPart>
</feature>
<feature type="binding site" description="axial binding residue" evidence="6">
    <location>
        <position position="141"/>
    </location>
    <ligand>
        <name>heme c</name>
        <dbReference type="ChEBI" id="CHEBI:61717"/>
        <label>1</label>
    </ligand>
    <ligandPart>
        <name>Fe</name>
        <dbReference type="ChEBI" id="CHEBI:18248"/>
    </ligandPart>
</feature>
<keyword evidence="8" id="KW-0732">Signal</keyword>
<dbReference type="GO" id="GO:0020037">
    <property type="term" value="F:heme binding"/>
    <property type="evidence" value="ECO:0007669"/>
    <property type="project" value="InterPro"/>
</dbReference>
<dbReference type="Gene3D" id="3.90.10.10">
    <property type="entry name" value="Cytochrome C3"/>
    <property type="match status" value="1"/>
</dbReference>
<evidence type="ECO:0000256" key="8">
    <source>
        <dbReference type="SAM" id="SignalP"/>
    </source>
</evidence>
<feature type="signal peptide" evidence="8">
    <location>
        <begin position="1"/>
        <end position="19"/>
    </location>
</feature>
<dbReference type="InterPro" id="IPR029467">
    <property type="entry name" value="Cyt_c7-like"/>
</dbReference>
<reference evidence="10" key="1">
    <citation type="submission" date="2006-05" db="EMBL/GenBank/DDBJ databases">
        <title>Annotation of the draft genome assembly of Desulfuromonas acetoxidans DSM 684.</title>
        <authorList>
            <consortium name="US DOE Joint Genome Institute (JGI-ORNL)"/>
            <person name="Larimer F."/>
            <person name="Land M."/>
            <person name="Hauser L."/>
        </authorList>
    </citation>
    <scope>NUCLEOTIDE SEQUENCE [LARGE SCALE GENOMIC DNA]</scope>
    <source>
        <strain evidence="10">DSM 684</strain>
    </source>
</reference>
<dbReference type="SUPFAM" id="SSF48695">
    <property type="entry name" value="Multiheme cytochromes"/>
    <property type="match status" value="1"/>
</dbReference>
<evidence type="ECO:0000313" key="10">
    <source>
        <dbReference type="EMBL" id="EAT16375.1"/>
    </source>
</evidence>
<keyword evidence="2 6" id="KW-0349">Heme</keyword>
<feature type="chain" id="PRO_5004192725" description="Cytochrome c7-like domain-containing protein" evidence="8">
    <location>
        <begin position="20"/>
        <end position="162"/>
    </location>
</feature>
<evidence type="ECO:0000256" key="1">
    <source>
        <dbReference type="ARBA" id="ARBA00022448"/>
    </source>
</evidence>
<gene>
    <name evidence="10" type="ORF">Dace_1839</name>
</gene>
<feature type="domain" description="Cytochrome c7-like" evidence="9">
    <location>
        <begin position="105"/>
        <end position="160"/>
    </location>
</feature>
<protein>
    <recommendedName>
        <fullName evidence="9">Cytochrome c7-like domain-containing protein</fullName>
    </recommendedName>
</protein>
<dbReference type="Proteomes" id="UP000005695">
    <property type="component" value="Unassembled WGS sequence"/>
</dbReference>
<dbReference type="GO" id="GO:0046872">
    <property type="term" value="F:metal ion binding"/>
    <property type="evidence" value="ECO:0007669"/>
    <property type="project" value="UniProtKB-KW"/>
</dbReference>
<name>Q1K1L3_DESA6</name>
<keyword evidence="3 6" id="KW-0479">Metal-binding</keyword>
<dbReference type="CDD" id="cd08168">
    <property type="entry name" value="Cytochrom_C3"/>
    <property type="match status" value="1"/>
</dbReference>
<proteinExistence type="predicted"/>
<dbReference type="RefSeq" id="WP_005998986.1">
    <property type="nucleotide sequence ID" value="NZ_AAEW02000005.1"/>
</dbReference>
<evidence type="ECO:0000313" key="11">
    <source>
        <dbReference type="Proteomes" id="UP000005695"/>
    </source>
</evidence>